<dbReference type="AlphaFoldDB" id="A0A6J1PHG2"/>
<evidence type="ECO:0000313" key="2">
    <source>
        <dbReference type="Proteomes" id="UP000504618"/>
    </source>
</evidence>
<organism evidence="2 3">
    <name type="scientific">Temnothorax curvispinosus</name>
    <dbReference type="NCBI Taxonomy" id="300111"/>
    <lineage>
        <taxon>Eukaryota</taxon>
        <taxon>Metazoa</taxon>
        <taxon>Ecdysozoa</taxon>
        <taxon>Arthropoda</taxon>
        <taxon>Hexapoda</taxon>
        <taxon>Insecta</taxon>
        <taxon>Pterygota</taxon>
        <taxon>Neoptera</taxon>
        <taxon>Endopterygota</taxon>
        <taxon>Hymenoptera</taxon>
        <taxon>Apocrita</taxon>
        <taxon>Aculeata</taxon>
        <taxon>Formicoidea</taxon>
        <taxon>Formicidae</taxon>
        <taxon>Myrmicinae</taxon>
        <taxon>Temnothorax</taxon>
    </lineage>
</organism>
<name>A0A6J1PHG2_9HYME</name>
<dbReference type="GeneID" id="112452620"/>
<accession>A0A6J1PHG2</accession>
<evidence type="ECO:0000256" key="1">
    <source>
        <dbReference type="SAM" id="Coils"/>
    </source>
</evidence>
<proteinExistence type="predicted"/>
<dbReference type="RefSeq" id="XP_024868680.1">
    <property type="nucleotide sequence ID" value="XM_025012912.1"/>
</dbReference>
<feature type="coiled-coil region" evidence="1">
    <location>
        <begin position="80"/>
        <end position="150"/>
    </location>
</feature>
<evidence type="ECO:0000313" key="3">
    <source>
        <dbReference type="RefSeq" id="XP_024868680.1"/>
    </source>
</evidence>
<gene>
    <name evidence="3" type="primary">LOC112452620</name>
</gene>
<reference evidence="3" key="1">
    <citation type="submission" date="2025-08" db="UniProtKB">
        <authorList>
            <consortium name="RefSeq"/>
        </authorList>
    </citation>
    <scope>IDENTIFICATION</scope>
    <source>
        <tissue evidence="3">Whole body</tissue>
    </source>
</reference>
<protein>
    <submittedName>
        <fullName evidence="3">UPF0329 protein ECU05_1680/ECU11_0050-like</fullName>
    </submittedName>
</protein>
<dbReference type="Proteomes" id="UP000504618">
    <property type="component" value="Unplaced"/>
</dbReference>
<keyword evidence="1" id="KW-0175">Coiled coil</keyword>
<keyword evidence="2" id="KW-1185">Reference proteome</keyword>
<sequence length="211" mass="24838">MEVERERVTVSRPMKTEGLDIRRGSAGSIVTCIQKRKRGEIEEKLTAKLEEDILEKFNELKKMSRLPPTKIIKDRERKESITAEEMFKEILRKMEEQEKERKKDKEEIQNIMEGLKEEFKKREKEWGKQRNSIEKGLRRLEEKVEKAGLNGIEGKKGEIPQKERKMEERTKVRGTVEIDVEAIETVMEGRTTRTMKNIKECSGAEQIFTLN</sequence>